<comment type="caution">
    <text evidence="2">The sequence shown here is derived from an EMBL/GenBank/DDBJ whole genome shotgun (WGS) entry which is preliminary data.</text>
</comment>
<organism evidence="2 3">
    <name type="scientific">Comamonas koreensis</name>
    <dbReference type="NCBI Taxonomy" id="160825"/>
    <lineage>
        <taxon>Bacteria</taxon>
        <taxon>Pseudomonadati</taxon>
        <taxon>Pseudomonadota</taxon>
        <taxon>Betaproteobacteria</taxon>
        <taxon>Burkholderiales</taxon>
        <taxon>Comamonadaceae</taxon>
        <taxon>Comamonas</taxon>
    </lineage>
</organism>
<dbReference type="RefSeq" id="WP_230776136.1">
    <property type="nucleotide sequence ID" value="NZ_JAJNCT010000019.1"/>
</dbReference>
<keyword evidence="1" id="KW-0732">Signal</keyword>
<sequence>MGDTVPKFIKNAALRSAVLASTIALASTGSWAARSFTPQSGTWVVSSEIDGKPGRGLAIDVQGNTFFMQVFAYEKNGDATFYTATGQMDGNSVTAPLIRYKNGRSLGGAMQDAVEDKSVGQVTIHFTNGLKGMIQFPGEQASAIERFLVVSNEPSVTNPRVQLGERTMRLFAMNEQDEPSLTVRAKLRRTEAGLTQLIWLSPPTVTIGEPGPEFECQVSGEKNRIHCLPVVKKSLSKPRSGLPIIESLDLQFAGYDINGVLHTGGEKPQKLSITGFDEGALLKEPSYREGITTYNPERQHNYISASFGENSTCITGSCVATLAANTLMPLNGTWVVEDELTGKPGRGIALDVQGNTVIIQLFNYRADGQPTFHMGSGTYQSKGMGSRASVATISLRQYRGGRSFGGTPQSARLESEVGSAVIEFNSPPADKDTEFNFWWTQGILKLPGEAPVKIRRLQTDTPGQFSEQMFGDWYVAHTDKVEHFNQAQGDGATTTDGKILCLPNDPSSRFNMSCGEPNGVMWNWLQALYMPTMGRAKPFLRLRDRFGNATGLGAFE</sequence>
<proteinExistence type="predicted"/>
<feature type="chain" id="PRO_5044014485" evidence="1">
    <location>
        <begin position="33"/>
        <end position="556"/>
    </location>
</feature>
<evidence type="ECO:0000256" key="1">
    <source>
        <dbReference type="SAM" id="SignalP"/>
    </source>
</evidence>
<evidence type="ECO:0000313" key="3">
    <source>
        <dbReference type="Proteomes" id="UP001199260"/>
    </source>
</evidence>
<dbReference type="Proteomes" id="UP001199260">
    <property type="component" value="Unassembled WGS sequence"/>
</dbReference>
<dbReference type="EMBL" id="JAJNCT010000019">
    <property type="protein sequence ID" value="MCD2166262.1"/>
    <property type="molecule type" value="Genomic_DNA"/>
</dbReference>
<dbReference type="AlphaFoldDB" id="A0AAW4XXX2"/>
<accession>A0AAW4XXX2</accession>
<feature type="signal peptide" evidence="1">
    <location>
        <begin position="1"/>
        <end position="32"/>
    </location>
</feature>
<name>A0AAW4XXX2_9BURK</name>
<evidence type="ECO:0000313" key="2">
    <source>
        <dbReference type="EMBL" id="MCD2166262.1"/>
    </source>
</evidence>
<gene>
    <name evidence="2" type="ORF">LPW39_14095</name>
</gene>
<protein>
    <submittedName>
        <fullName evidence="2">Uncharacterized protein</fullName>
    </submittedName>
</protein>
<keyword evidence="3" id="KW-1185">Reference proteome</keyword>
<reference evidence="2 3" key="1">
    <citation type="submission" date="2021-11" db="EMBL/GenBank/DDBJ databases">
        <title>Genome sequence.</title>
        <authorList>
            <person name="Sun Q."/>
        </authorList>
    </citation>
    <scope>NUCLEOTIDE SEQUENCE [LARGE SCALE GENOMIC DNA]</scope>
    <source>
        <strain evidence="2 3">KCTC 12005</strain>
    </source>
</reference>